<comment type="similarity">
    <text evidence="5">Belongs to the class I-like SAM-binding methyltransferase superfamily. RsmB/NOP family.</text>
</comment>
<feature type="binding site" evidence="5">
    <location>
        <begin position="193"/>
        <end position="199"/>
    </location>
    <ligand>
        <name>S-adenosyl-L-methionine</name>
        <dbReference type="ChEBI" id="CHEBI:59789"/>
    </ligand>
</feature>
<keyword evidence="1 5" id="KW-0489">Methyltransferase</keyword>
<evidence type="ECO:0000256" key="6">
    <source>
        <dbReference type="SAM" id="MobiDB-lite"/>
    </source>
</evidence>
<dbReference type="PROSITE" id="PS51686">
    <property type="entry name" value="SAM_MT_RSMB_NOP"/>
    <property type="match status" value="1"/>
</dbReference>
<dbReference type="InterPro" id="IPR049560">
    <property type="entry name" value="MeTrfase_RsmB-F_NOP2_cat"/>
</dbReference>
<dbReference type="InterPro" id="IPR029063">
    <property type="entry name" value="SAM-dependent_MTases_sf"/>
</dbReference>
<dbReference type="PANTHER" id="PTHR22808">
    <property type="entry name" value="NCL1 YEAST -RELATED NOL1/NOP2/FMU SUN DOMAIN-CONTAINING"/>
    <property type="match status" value="1"/>
</dbReference>
<dbReference type="AlphaFoldDB" id="A0A1I7XGH1"/>
<dbReference type="WBParaSite" id="Hba_16582">
    <property type="protein sequence ID" value="Hba_16582"/>
    <property type="gene ID" value="Hba_16582"/>
</dbReference>
<evidence type="ECO:0000256" key="1">
    <source>
        <dbReference type="ARBA" id="ARBA00022603"/>
    </source>
</evidence>
<sequence length="230" mass="26734">MGRSSFQKKRSRLNKKFNKGNSIGNGKESRGTSYKDVVKENEKYWMYYRQQELIPPEEWEAFRSTIQTDLPVSFRIQGCHKDREQMMHEMEVRFFKPIAESGDSSVCEPQPLEWYSLYFCISNHCFKFYFRYSGAYQTPMTRNAVRSHPILAQLHNFLVTESELGNLSRQEAVSMIPPLLLAPTSDHIVLDMCAAPGSKTTQLLEMMHEASPTPGNYLHTYIYIYILNSC</sequence>
<comment type="caution">
    <text evidence="5">Lacks conserved residue(s) required for the propagation of feature annotation.</text>
</comment>
<keyword evidence="4 5" id="KW-0694">RNA-binding</keyword>
<evidence type="ECO:0000313" key="8">
    <source>
        <dbReference type="Proteomes" id="UP000095283"/>
    </source>
</evidence>
<dbReference type="Pfam" id="PF01189">
    <property type="entry name" value="Methyltr_RsmB-F"/>
    <property type="match status" value="1"/>
</dbReference>
<protein>
    <submittedName>
        <fullName evidence="9">SAM_MT_RSMB_NOP domain-containing protein</fullName>
    </submittedName>
</protein>
<keyword evidence="8" id="KW-1185">Reference proteome</keyword>
<dbReference type="SUPFAM" id="SSF53335">
    <property type="entry name" value="S-adenosyl-L-methionine-dependent methyltransferases"/>
    <property type="match status" value="1"/>
</dbReference>
<dbReference type="InterPro" id="IPR023267">
    <property type="entry name" value="RCMT"/>
</dbReference>
<accession>A0A1I7XGH1</accession>
<name>A0A1I7XGH1_HETBA</name>
<evidence type="ECO:0000256" key="3">
    <source>
        <dbReference type="ARBA" id="ARBA00022691"/>
    </source>
</evidence>
<proteinExistence type="inferred from homology"/>
<dbReference type="GO" id="GO:0030488">
    <property type="term" value="P:tRNA methylation"/>
    <property type="evidence" value="ECO:0007669"/>
    <property type="project" value="TreeGrafter"/>
</dbReference>
<dbReference type="PANTHER" id="PTHR22808:SF1">
    <property type="entry name" value="RNA CYTOSINE-C(5)-METHYLTRANSFERASE NSUN2-RELATED"/>
    <property type="match status" value="1"/>
</dbReference>
<dbReference type="InterPro" id="IPR001678">
    <property type="entry name" value="MeTrfase_RsmB-F_NOP2_dom"/>
</dbReference>
<dbReference type="GO" id="GO:0005737">
    <property type="term" value="C:cytoplasm"/>
    <property type="evidence" value="ECO:0007669"/>
    <property type="project" value="TreeGrafter"/>
</dbReference>
<evidence type="ECO:0000256" key="4">
    <source>
        <dbReference type="ARBA" id="ARBA00022884"/>
    </source>
</evidence>
<dbReference type="Proteomes" id="UP000095283">
    <property type="component" value="Unplaced"/>
</dbReference>
<evidence type="ECO:0000313" key="9">
    <source>
        <dbReference type="WBParaSite" id="Hba_16582"/>
    </source>
</evidence>
<dbReference type="Gene3D" id="3.40.50.150">
    <property type="entry name" value="Vaccinia Virus protein VP39"/>
    <property type="match status" value="1"/>
</dbReference>
<feature type="domain" description="SAM-dependent MTase RsmB/NOP-type" evidence="7">
    <location>
        <begin position="62"/>
        <end position="230"/>
    </location>
</feature>
<dbReference type="GO" id="GO:0016428">
    <property type="term" value="F:tRNA (cytidine-5-)-methyltransferase activity"/>
    <property type="evidence" value="ECO:0007669"/>
    <property type="project" value="TreeGrafter"/>
</dbReference>
<dbReference type="GO" id="GO:0005634">
    <property type="term" value="C:nucleus"/>
    <property type="evidence" value="ECO:0007669"/>
    <property type="project" value="TreeGrafter"/>
</dbReference>
<evidence type="ECO:0000256" key="2">
    <source>
        <dbReference type="ARBA" id="ARBA00022679"/>
    </source>
</evidence>
<evidence type="ECO:0000256" key="5">
    <source>
        <dbReference type="PROSITE-ProRule" id="PRU01023"/>
    </source>
</evidence>
<dbReference type="GO" id="GO:0000049">
    <property type="term" value="F:tRNA binding"/>
    <property type="evidence" value="ECO:0007669"/>
    <property type="project" value="TreeGrafter"/>
</dbReference>
<reference evidence="9" key="1">
    <citation type="submission" date="2016-11" db="UniProtKB">
        <authorList>
            <consortium name="WormBaseParasite"/>
        </authorList>
    </citation>
    <scope>IDENTIFICATION</scope>
</reference>
<feature type="compositionally biased region" description="Basic residues" evidence="6">
    <location>
        <begin position="1"/>
        <end position="18"/>
    </location>
</feature>
<feature type="region of interest" description="Disordered" evidence="6">
    <location>
        <begin position="1"/>
        <end position="32"/>
    </location>
</feature>
<keyword evidence="2 5" id="KW-0808">Transferase</keyword>
<keyword evidence="3 5" id="KW-0949">S-adenosyl-L-methionine</keyword>
<organism evidence="8 9">
    <name type="scientific">Heterorhabditis bacteriophora</name>
    <name type="common">Entomopathogenic nematode worm</name>
    <dbReference type="NCBI Taxonomy" id="37862"/>
    <lineage>
        <taxon>Eukaryota</taxon>
        <taxon>Metazoa</taxon>
        <taxon>Ecdysozoa</taxon>
        <taxon>Nematoda</taxon>
        <taxon>Chromadorea</taxon>
        <taxon>Rhabditida</taxon>
        <taxon>Rhabditina</taxon>
        <taxon>Rhabditomorpha</taxon>
        <taxon>Strongyloidea</taxon>
        <taxon>Heterorhabditidae</taxon>
        <taxon>Heterorhabditis</taxon>
    </lineage>
</organism>
<evidence type="ECO:0000259" key="7">
    <source>
        <dbReference type="PROSITE" id="PS51686"/>
    </source>
</evidence>